<dbReference type="RefSeq" id="WP_345493320.1">
    <property type="nucleotide sequence ID" value="NZ_BAABJM010000001.1"/>
</dbReference>
<gene>
    <name evidence="2" type="ORF">GCM10023318_04790</name>
</gene>
<dbReference type="SUPFAM" id="SSF55469">
    <property type="entry name" value="FMN-dependent nitroreductase-like"/>
    <property type="match status" value="1"/>
</dbReference>
<dbReference type="InterPro" id="IPR045886">
    <property type="entry name" value="ThiF/MoeB/HesA"/>
</dbReference>
<organism evidence="2 3">
    <name type="scientific">Nocardia callitridis</name>
    <dbReference type="NCBI Taxonomy" id="648753"/>
    <lineage>
        <taxon>Bacteria</taxon>
        <taxon>Bacillati</taxon>
        <taxon>Actinomycetota</taxon>
        <taxon>Actinomycetes</taxon>
        <taxon>Mycobacteriales</taxon>
        <taxon>Nocardiaceae</taxon>
        <taxon>Nocardia</taxon>
    </lineage>
</organism>
<dbReference type="PANTHER" id="PTHR43267">
    <property type="entry name" value="TRNA THREONYLCARBAMOYLADENOSINE DEHYDRATASE"/>
    <property type="match status" value="1"/>
</dbReference>
<evidence type="ECO:0000259" key="1">
    <source>
        <dbReference type="Pfam" id="PF00899"/>
    </source>
</evidence>
<keyword evidence="3" id="KW-1185">Reference proteome</keyword>
<dbReference type="InterPro" id="IPR035985">
    <property type="entry name" value="Ubiquitin-activating_enz"/>
</dbReference>
<reference evidence="3" key="1">
    <citation type="journal article" date="2019" name="Int. J. Syst. Evol. Microbiol.">
        <title>The Global Catalogue of Microorganisms (GCM) 10K type strain sequencing project: providing services to taxonomists for standard genome sequencing and annotation.</title>
        <authorList>
            <consortium name="The Broad Institute Genomics Platform"/>
            <consortium name="The Broad Institute Genome Sequencing Center for Infectious Disease"/>
            <person name="Wu L."/>
            <person name="Ma J."/>
        </authorList>
    </citation>
    <scope>NUCLEOTIDE SEQUENCE [LARGE SCALE GENOMIC DNA]</scope>
    <source>
        <strain evidence="3">JCM 18298</strain>
    </source>
</reference>
<accession>A0ABP9JSL9</accession>
<sequence length="716" mass="76585">MGEQHRHRPEILDENDQRDIATLTELRADPRVEFLDLRELLRAESAQLLAEDAVVDTPESERWIHYPWRRLVVGLPGASAFRAIRLDRNRNKLTGAEQERLRAATIGVVGQSVGHSVAYALAMEGVCGRLRLADLDEIELSNLNRVPGTVLDVGQNKAVVTARRIAELDPYLPVEIFSAGVDENSVHEFLDGLSIVVEECDSLDIKLVLREAAAEHRIPLLMETSDRGLLDVERFDLEPDRPPFHGLLGGIRSADLRGLTAREKAPFVVRIFGADGLSARMAASMVEVGETVSSWPQLGSDVMLGAASVVAAVRRIGGGLPLASGRIRIDVDQHLDELVDPVVEPEPVWAATEDESAAASPIGRVLESARRAPSGGNTQPWSVRVVSDAPAVGDSAVQFELAPDYAAGLDVGFRGSAVAFGAAVHNARVTAAAHGVLGAHEFTDGAGAAGLTATLRLGTGADPDLAADYPHVLRRETNRQLGTGKPLAADVLAALTSVAEAEGARLHAVTAMDDLARAASLLGESDRVRYLTPRLHAEMLAEVRWPDDADQDTGIDARSLELTAAESAAYRIGARTDVMSLLRAWSAGAALGKYTGDRVRSSSAIVAITFPVLTNCELSRYARAGAAVQRVWIQAEQRGLAVQPISPVFLYARTRGELTAISPDFADTLASLQGGLLELLGVPEHETMALVLRLSYAAAATVRSRRRPVSHAGTSS</sequence>
<dbReference type="EMBL" id="BAABJM010000001">
    <property type="protein sequence ID" value="GAA5043341.1"/>
    <property type="molecule type" value="Genomic_DNA"/>
</dbReference>
<dbReference type="InterPro" id="IPR000594">
    <property type="entry name" value="ThiF_NAD_FAD-bd"/>
</dbReference>
<evidence type="ECO:0000313" key="2">
    <source>
        <dbReference type="EMBL" id="GAA5043341.1"/>
    </source>
</evidence>
<dbReference type="CDD" id="cd01483">
    <property type="entry name" value="E1_enzyme_family"/>
    <property type="match status" value="1"/>
</dbReference>
<dbReference type="PANTHER" id="PTHR43267:SF3">
    <property type="entry name" value="THIF PROTEIN"/>
    <property type="match status" value="1"/>
</dbReference>
<evidence type="ECO:0000313" key="3">
    <source>
        <dbReference type="Proteomes" id="UP001500603"/>
    </source>
</evidence>
<dbReference type="Pfam" id="PF00899">
    <property type="entry name" value="ThiF"/>
    <property type="match status" value="1"/>
</dbReference>
<name>A0ABP9JSL9_9NOCA</name>
<comment type="caution">
    <text evidence="2">The sequence shown here is derived from an EMBL/GenBank/DDBJ whole genome shotgun (WGS) entry which is preliminary data.</text>
</comment>
<protein>
    <submittedName>
        <fullName evidence="2">Rv1355c family protein</fullName>
    </submittedName>
</protein>
<dbReference type="NCBIfam" id="NF005901">
    <property type="entry name" value="PRK07877.1"/>
    <property type="match status" value="1"/>
</dbReference>
<dbReference type="SUPFAM" id="SSF69572">
    <property type="entry name" value="Activating enzymes of the ubiquitin-like proteins"/>
    <property type="match status" value="1"/>
</dbReference>
<dbReference type="Gene3D" id="3.40.50.720">
    <property type="entry name" value="NAD(P)-binding Rossmann-like Domain"/>
    <property type="match status" value="1"/>
</dbReference>
<dbReference type="Proteomes" id="UP001500603">
    <property type="component" value="Unassembled WGS sequence"/>
</dbReference>
<dbReference type="Gene3D" id="3.40.109.10">
    <property type="entry name" value="NADH Oxidase"/>
    <property type="match status" value="2"/>
</dbReference>
<proteinExistence type="predicted"/>
<feature type="domain" description="THIF-type NAD/FAD binding fold" evidence="1">
    <location>
        <begin position="88"/>
        <end position="221"/>
    </location>
</feature>
<dbReference type="InterPro" id="IPR000415">
    <property type="entry name" value="Nitroreductase-like"/>
</dbReference>